<comment type="caution">
    <text evidence="1">The sequence shown here is derived from an EMBL/GenBank/DDBJ whole genome shotgun (WGS) entry which is preliminary data.</text>
</comment>
<name>T0ZK94_9ZZZZ</name>
<evidence type="ECO:0000313" key="1">
    <source>
        <dbReference type="EMBL" id="EQD48751.1"/>
    </source>
</evidence>
<dbReference type="AlphaFoldDB" id="T0ZK94"/>
<dbReference type="Gene3D" id="1.20.1600.10">
    <property type="entry name" value="Outer membrane efflux proteins (OEP)"/>
    <property type="match status" value="1"/>
</dbReference>
<accession>T0ZK94</accession>
<dbReference type="SUPFAM" id="SSF56954">
    <property type="entry name" value="Outer membrane efflux proteins (OEP)"/>
    <property type="match status" value="1"/>
</dbReference>
<dbReference type="EMBL" id="AUZX01010220">
    <property type="protein sequence ID" value="EQD48751.1"/>
    <property type="molecule type" value="Genomic_DNA"/>
</dbReference>
<protein>
    <submittedName>
        <fullName evidence="1">Outer membrane efflux protein</fullName>
    </submittedName>
</protein>
<dbReference type="GO" id="GO:0015562">
    <property type="term" value="F:efflux transmembrane transporter activity"/>
    <property type="evidence" value="ECO:0007669"/>
    <property type="project" value="InterPro"/>
</dbReference>
<feature type="non-terminal residue" evidence="1">
    <location>
        <position position="135"/>
    </location>
</feature>
<gene>
    <name evidence="1" type="ORF">B1A_13929</name>
</gene>
<reference evidence="1" key="2">
    <citation type="journal article" date="2014" name="ISME J.">
        <title>Microbial stratification in low pH oxic and suboxic macroscopic growths along an acid mine drainage.</title>
        <authorList>
            <person name="Mendez-Garcia C."/>
            <person name="Mesa V."/>
            <person name="Sprenger R.R."/>
            <person name="Richter M."/>
            <person name="Diez M.S."/>
            <person name="Solano J."/>
            <person name="Bargiela R."/>
            <person name="Golyshina O.V."/>
            <person name="Manteca A."/>
            <person name="Ramos J.L."/>
            <person name="Gallego J.R."/>
            <person name="Llorente I."/>
            <person name="Martins Dos Santos V.A."/>
            <person name="Jensen O.N."/>
            <person name="Pelaez A.I."/>
            <person name="Sanchez J."/>
            <person name="Ferrer M."/>
        </authorList>
    </citation>
    <scope>NUCLEOTIDE SEQUENCE</scope>
</reference>
<sequence>MAVAFAQSTGQNAPQLRLDIPHSDTLWGPYMPSRVAAPDLANSAWLDSLVRDGKLYLSLEDAITLALENNLDIAIARYNLPIAAVDLQRAKGGGFTLGVNTGVVQNTPGAGVGGIGAAPSGAGAGGTTGGAGGAG</sequence>
<reference evidence="1" key="1">
    <citation type="submission" date="2013-08" db="EMBL/GenBank/DDBJ databases">
        <authorList>
            <person name="Mendez C."/>
            <person name="Richter M."/>
            <person name="Ferrer M."/>
            <person name="Sanchez J."/>
        </authorList>
    </citation>
    <scope>NUCLEOTIDE SEQUENCE</scope>
</reference>
<proteinExistence type="predicted"/>
<organism evidence="1">
    <name type="scientific">mine drainage metagenome</name>
    <dbReference type="NCBI Taxonomy" id="410659"/>
    <lineage>
        <taxon>unclassified sequences</taxon>
        <taxon>metagenomes</taxon>
        <taxon>ecological metagenomes</taxon>
    </lineage>
</organism>